<dbReference type="InterPro" id="IPR045031">
    <property type="entry name" value="DHP_synth-like"/>
</dbReference>
<dbReference type="PROSITE" id="PS00792">
    <property type="entry name" value="DHPS_1"/>
    <property type="match status" value="1"/>
</dbReference>
<comment type="pathway">
    <text evidence="3 14">Cofactor biosynthesis; tetrahydrofolate biosynthesis; 7,8-dihydrofolate from 2-amino-4-hydroxy-6-hydroxymethyl-7,8-dihydropteridine diphosphate and 4-aminobenzoate: step 1/2.</text>
</comment>
<evidence type="ECO:0000256" key="4">
    <source>
        <dbReference type="ARBA" id="ARBA00009503"/>
    </source>
</evidence>
<dbReference type="CDD" id="cd00739">
    <property type="entry name" value="DHPS"/>
    <property type="match status" value="1"/>
</dbReference>
<keyword evidence="9 14" id="KW-0479">Metal-binding</keyword>
<organism evidence="16 17">
    <name type="scientific">Candidatus Ishikawaella capsulata Mpkobe</name>
    <dbReference type="NCBI Taxonomy" id="476281"/>
    <lineage>
        <taxon>Bacteria</taxon>
        <taxon>Pseudomonadati</taxon>
        <taxon>Pseudomonadota</taxon>
        <taxon>Gammaproteobacteria</taxon>
        <taxon>Enterobacterales</taxon>
        <taxon>Enterobacteriaceae</taxon>
        <taxon>Candidatus Ishikawella</taxon>
    </lineage>
</organism>
<keyword evidence="8 14" id="KW-0808">Transferase</keyword>
<evidence type="ECO:0000256" key="5">
    <source>
        <dbReference type="ARBA" id="ARBA00011738"/>
    </source>
</evidence>
<dbReference type="GO" id="GO:0005829">
    <property type="term" value="C:cytosol"/>
    <property type="evidence" value="ECO:0007669"/>
    <property type="project" value="TreeGrafter"/>
</dbReference>
<evidence type="ECO:0000256" key="2">
    <source>
        <dbReference type="ARBA" id="ARBA00001946"/>
    </source>
</evidence>
<keyword evidence="17" id="KW-1185">Reference proteome</keyword>
<dbReference type="Proteomes" id="UP000061704">
    <property type="component" value="Chromosome"/>
</dbReference>
<evidence type="ECO:0000313" key="17">
    <source>
        <dbReference type="Proteomes" id="UP000061704"/>
    </source>
</evidence>
<keyword evidence="10 14" id="KW-0460">Magnesium</keyword>
<evidence type="ECO:0000256" key="9">
    <source>
        <dbReference type="ARBA" id="ARBA00022723"/>
    </source>
</evidence>
<dbReference type="GO" id="GO:0004156">
    <property type="term" value="F:dihydropteroate synthase activity"/>
    <property type="evidence" value="ECO:0007669"/>
    <property type="project" value="UniProtKB-EC"/>
</dbReference>
<proteinExistence type="inferred from homology"/>
<reference evidence="16 17" key="1">
    <citation type="journal article" date="2011" name="Genome Biol. Evol.">
        <title>Reductive evolution of bacterial genome in insect gut environment.</title>
        <authorList>
            <person name="Nikoh N."/>
            <person name="Hosokawa T."/>
            <person name="Ohshima K."/>
            <person name="Hattori M."/>
            <person name="Fukatsu T."/>
        </authorList>
    </citation>
    <scope>NUCLEOTIDE SEQUENCE [LARGE SCALE GENOMIC DNA]</scope>
    <source>
        <strain evidence="16 17">Mpkobe</strain>
    </source>
</reference>
<protein>
    <recommendedName>
        <fullName evidence="7 14">Dihydropteroate synthase</fullName>
        <shortName evidence="14">DHPS</shortName>
        <ecNumber evidence="6 14">2.5.1.15</ecNumber>
    </recommendedName>
    <alternativeName>
        <fullName evidence="12 14">Dihydropteroate pyrophosphorylase</fullName>
    </alternativeName>
</protein>
<comment type="subunit">
    <text evidence="5">Homodimer.</text>
</comment>
<sequence>MLIVSSKEEENILGGCNIMQLYIHNSKIDLSFPKIMGILNTTPDSFYDGGKYYKLPDAINYTGKMINDGASIIDVGGESTRPGAKEVSIQEELDRVIPVIEAITRRFDVLISVNTSKPEVIRESSKAGSHIINDIRSLCMEGSIEAAAEVGLPVCLMHMQGNPQTMQYNPQYKKNVCSEINNFFSQRIICCESAGIPKKNLLLDPGFGFGKSINHNYDILVNLIKFHHFGLPLVVGMSRKSMIRDILNTSQCLIGSITCAVIAALQGIHIIRTHDVKETVEAMNIVAALRRKPQI</sequence>
<dbReference type="STRING" id="476281.ICMP_288"/>
<evidence type="ECO:0000256" key="7">
    <source>
        <dbReference type="ARBA" id="ARBA00016919"/>
    </source>
</evidence>
<dbReference type="AlphaFoldDB" id="C5WCT8"/>
<dbReference type="SUPFAM" id="SSF51717">
    <property type="entry name" value="Dihydropteroate synthetase-like"/>
    <property type="match status" value="1"/>
</dbReference>
<evidence type="ECO:0000256" key="3">
    <source>
        <dbReference type="ARBA" id="ARBA00004763"/>
    </source>
</evidence>
<comment type="catalytic activity">
    <reaction evidence="1">
        <text>(7,8-dihydropterin-6-yl)methyl diphosphate + 4-aminobenzoate = 7,8-dihydropteroate + diphosphate</text>
        <dbReference type="Rhea" id="RHEA:19949"/>
        <dbReference type="ChEBI" id="CHEBI:17836"/>
        <dbReference type="ChEBI" id="CHEBI:17839"/>
        <dbReference type="ChEBI" id="CHEBI:33019"/>
        <dbReference type="ChEBI" id="CHEBI:72950"/>
        <dbReference type="EC" id="2.5.1.15"/>
    </reaction>
</comment>
<comment type="similarity">
    <text evidence="4 14">Belongs to the DHPS family.</text>
</comment>
<comment type="cofactor">
    <cofactor evidence="2 14">
        <name>Mg(2+)</name>
        <dbReference type="ChEBI" id="CHEBI:18420"/>
    </cofactor>
</comment>
<dbReference type="KEGG" id="icp:ICMP_288"/>
<dbReference type="NCBIfam" id="TIGR01496">
    <property type="entry name" value="DHPS"/>
    <property type="match status" value="1"/>
</dbReference>
<comment type="function">
    <text evidence="13 14">Catalyzes the condensation of para-aminobenzoate (pABA) with 6-hydroxymethyl-7,8-dihydropterin diphosphate (DHPt-PP) to form 7,8-dihydropteroate (H2Pte), the immediate precursor of folate derivatives.</text>
</comment>
<evidence type="ECO:0000256" key="10">
    <source>
        <dbReference type="ARBA" id="ARBA00022842"/>
    </source>
</evidence>
<evidence type="ECO:0000313" key="16">
    <source>
        <dbReference type="EMBL" id="BAH83144.1"/>
    </source>
</evidence>
<evidence type="ECO:0000256" key="14">
    <source>
        <dbReference type="RuleBase" id="RU361205"/>
    </source>
</evidence>
<dbReference type="InterPro" id="IPR011005">
    <property type="entry name" value="Dihydropteroate_synth-like_sf"/>
</dbReference>
<evidence type="ECO:0000256" key="1">
    <source>
        <dbReference type="ARBA" id="ARBA00000012"/>
    </source>
</evidence>
<dbReference type="InterPro" id="IPR000489">
    <property type="entry name" value="Pterin-binding_dom"/>
</dbReference>
<dbReference type="PROSITE" id="PS00793">
    <property type="entry name" value="DHPS_2"/>
    <property type="match status" value="1"/>
</dbReference>
<accession>C5WCT8</accession>
<dbReference type="Gene3D" id="3.20.20.20">
    <property type="entry name" value="Dihydropteroate synthase-like"/>
    <property type="match status" value="1"/>
</dbReference>
<evidence type="ECO:0000256" key="13">
    <source>
        <dbReference type="ARBA" id="ARBA00053449"/>
    </source>
</evidence>
<dbReference type="EMBL" id="AP010872">
    <property type="protein sequence ID" value="BAH83144.1"/>
    <property type="molecule type" value="Genomic_DNA"/>
</dbReference>
<evidence type="ECO:0000256" key="11">
    <source>
        <dbReference type="ARBA" id="ARBA00022909"/>
    </source>
</evidence>
<dbReference type="FunFam" id="3.20.20.20:FF:000004">
    <property type="entry name" value="Dihydropteroate synthase"/>
    <property type="match status" value="1"/>
</dbReference>
<name>C5WCT8_9ENTR</name>
<dbReference type="PANTHER" id="PTHR20941:SF1">
    <property type="entry name" value="FOLIC ACID SYNTHESIS PROTEIN FOL1"/>
    <property type="match status" value="1"/>
</dbReference>
<evidence type="ECO:0000259" key="15">
    <source>
        <dbReference type="PROSITE" id="PS50972"/>
    </source>
</evidence>
<evidence type="ECO:0000256" key="8">
    <source>
        <dbReference type="ARBA" id="ARBA00022679"/>
    </source>
</evidence>
<dbReference type="GO" id="GO:0046656">
    <property type="term" value="P:folic acid biosynthetic process"/>
    <property type="evidence" value="ECO:0007669"/>
    <property type="project" value="UniProtKB-KW"/>
</dbReference>
<gene>
    <name evidence="16" type="primary">folP</name>
    <name evidence="16" type="ORF">ICMP_288</name>
</gene>
<dbReference type="UniPathway" id="UPA00077">
    <property type="reaction ID" value="UER00156"/>
</dbReference>
<feature type="domain" description="Pterin-binding" evidence="15">
    <location>
        <begin position="33"/>
        <end position="284"/>
    </location>
</feature>
<evidence type="ECO:0000256" key="6">
    <source>
        <dbReference type="ARBA" id="ARBA00012458"/>
    </source>
</evidence>
<keyword evidence="11 14" id="KW-0289">Folate biosynthesis</keyword>
<dbReference type="InterPro" id="IPR006390">
    <property type="entry name" value="DHP_synth_dom"/>
</dbReference>
<dbReference type="PANTHER" id="PTHR20941">
    <property type="entry name" value="FOLATE SYNTHESIS PROTEINS"/>
    <property type="match status" value="1"/>
</dbReference>
<dbReference type="Pfam" id="PF00809">
    <property type="entry name" value="Pterin_bind"/>
    <property type="match status" value="1"/>
</dbReference>
<dbReference type="PROSITE" id="PS50972">
    <property type="entry name" value="PTERIN_BINDING"/>
    <property type="match status" value="1"/>
</dbReference>
<evidence type="ECO:0000256" key="12">
    <source>
        <dbReference type="ARBA" id="ARBA00030193"/>
    </source>
</evidence>
<dbReference type="GO" id="GO:0046872">
    <property type="term" value="F:metal ion binding"/>
    <property type="evidence" value="ECO:0007669"/>
    <property type="project" value="UniProtKB-KW"/>
</dbReference>
<dbReference type="EC" id="2.5.1.15" evidence="6 14"/>
<dbReference type="GO" id="GO:0046654">
    <property type="term" value="P:tetrahydrofolate biosynthetic process"/>
    <property type="evidence" value="ECO:0007669"/>
    <property type="project" value="UniProtKB-UniPathway"/>
</dbReference>
<dbReference type="HOGENOM" id="CLU_008023_0_1_6"/>